<dbReference type="EMBL" id="UZAF01020413">
    <property type="protein sequence ID" value="VDO69674.1"/>
    <property type="molecule type" value="Genomic_DNA"/>
</dbReference>
<proteinExistence type="predicted"/>
<evidence type="ECO:0000256" key="1">
    <source>
        <dbReference type="SAM" id="MobiDB-lite"/>
    </source>
</evidence>
<feature type="compositionally biased region" description="Pro residues" evidence="1">
    <location>
        <begin position="159"/>
        <end position="185"/>
    </location>
</feature>
<dbReference type="Pfam" id="PF00435">
    <property type="entry name" value="Spectrin"/>
    <property type="match status" value="1"/>
</dbReference>
<evidence type="ECO:0000313" key="3">
    <source>
        <dbReference type="Proteomes" id="UP000268014"/>
    </source>
</evidence>
<name>A0A158QRU5_HAEPC</name>
<dbReference type="SUPFAM" id="SSF46966">
    <property type="entry name" value="Spectrin repeat"/>
    <property type="match status" value="2"/>
</dbReference>
<feature type="compositionally biased region" description="Low complexity" evidence="1">
    <location>
        <begin position="138"/>
        <end position="158"/>
    </location>
</feature>
<evidence type="ECO:0000313" key="2">
    <source>
        <dbReference type="EMBL" id="VDO69674.1"/>
    </source>
</evidence>
<dbReference type="OrthoDB" id="5870062at2759"/>
<feature type="compositionally biased region" description="Polar residues" evidence="1">
    <location>
        <begin position="31"/>
        <end position="54"/>
    </location>
</feature>
<feature type="compositionally biased region" description="Low complexity" evidence="1">
    <location>
        <begin position="192"/>
        <end position="213"/>
    </location>
</feature>
<accession>A0A158QRU5</accession>
<dbReference type="Proteomes" id="UP000268014">
    <property type="component" value="Unassembled WGS sequence"/>
</dbReference>
<organism evidence="4">
    <name type="scientific">Haemonchus placei</name>
    <name type="common">Barber's pole worm</name>
    <dbReference type="NCBI Taxonomy" id="6290"/>
    <lineage>
        <taxon>Eukaryota</taxon>
        <taxon>Metazoa</taxon>
        <taxon>Ecdysozoa</taxon>
        <taxon>Nematoda</taxon>
        <taxon>Chromadorea</taxon>
        <taxon>Rhabditida</taxon>
        <taxon>Rhabditina</taxon>
        <taxon>Rhabditomorpha</taxon>
        <taxon>Strongyloidea</taxon>
        <taxon>Trichostrongylidae</taxon>
        <taxon>Haemonchus</taxon>
    </lineage>
</organism>
<dbReference type="InterPro" id="IPR018159">
    <property type="entry name" value="Spectrin/alpha-actinin"/>
</dbReference>
<dbReference type="WBParaSite" id="HPLM_0001821601-mRNA-1">
    <property type="protein sequence ID" value="HPLM_0001821601-mRNA-1"/>
    <property type="gene ID" value="HPLM_0001821601"/>
</dbReference>
<feature type="compositionally biased region" description="Pro residues" evidence="1">
    <location>
        <begin position="64"/>
        <end position="89"/>
    </location>
</feature>
<evidence type="ECO:0000313" key="4">
    <source>
        <dbReference type="WBParaSite" id="HPLM_0001821601-mRNA-1"/>
    </source>
</evidence>
<gene>
    <name evidence="2" type="ORF">HPLM_LOCUS18210</name>
</gene>
<reference evidence="4" key="1">
    <citation type="submission" date="2016-04" db="UniProtKB">
        <authorList>
            <consortium name="WormBaseParasite"/>
        </authorList>
    </citation>
    <scope>IDENTIFICATION</scope>
</reference>
<dbReference type="STRING" id="6290.A0A158QRU5"/>
<feature type="region of interest" description="Disordered" evidence="1">
    <location>
        <begin position="1"/>
        <end position="256"/>
    </location>
</feature>
<protein>
    <submittedName>
        <fullName evidence="4">PH domain-containing protein</fullName>
    </submittedName>
</protein>
<dbReference type="AlphaFoldDB" id="A0A158QRU5"/>
<dbReference type="InterPro" id="IPR002017">
    <property type="entry name" value="Spectrin_repeat"/>
</dbReference>
<keyword evidence="3" id="KW-1185">Reference proteome</keyword>
<dbReference type="OMA" id="XDYISPL"/>
<feature type="compositionally biased region" description="Pro residues" evidence="1">
    <location>
        <begin position="127"/>
        <end position="137"/>
    </location>
</feature>
<reference evidence="2 3" key="2">
    <citation type="submission" date="2018-11" db="EMBL/GenBank/DDBJ databases">
        <authorList>
            <consortium name="Pathogen Informatics"/>
        </authorList>
    </citation>
    <scope>NUCLEOTIDE SEQUENCE [LARGE SCALE GENOMIC DNA]</scope>
    <source>
        <strain evidence="2 3">MHpl1</strain>
    </source>
</reference>
<dbReference type="SMART" id="SM00150">
    <property type="entry name" value="SPEC"/>
    <property type="match status" value="1"/>
</dbReference>
<feature type="compositionally biased region" description="Low complexity" evidence="1">
    <location>
        <begin position="1"/>
        <end position="14"/>
    </location>
</feature>
<sequence length="472" mass="51407">MTSTDRSGSISGSSTRRDSQKPGVEAGEMLGSSQSVDLQQIEPQSPQSAVTQPPSYVEAVPAAPAQPPRPPPPVEAIPMPAPQQRPPAPVEAVPTPLAQRRTSAPVEAMSMSTAQQRPPAPMEAVPAPAPQQRPPAPMEAVPAPALQQRPPAPMEAVPAPAPQQRPPAPVEAVPAPAPQQRPPAPSEAVPTPASQQQCSTAPSTSTSTTPAQADRTSPRGKKVGTEQSMEGEIRSRKSSSSSQKSSKSKRARKEELTREFENCLEQVLTWLLEAEEELSLLQEVDRNDLRIVRRQFRDFEQFMASLTESQDTVGRVLHRQLAAIDQWLTGVEFEMAACEPLAATHDAALQQIEAHTRLQAKIHGFQETINDLSAFVAVVDGNESSDERVGALEQTLQSVGERWRTVCEWAEVRASQLDGLAELCAHTLEVFETLSHWLKEREHELLGLKSAHHLESPEQVAEQVWPFFISND</sequence>
<dbReference type="Gene3D" id="1.20.58.60">
    <property type="match status" value="2"/>
</dbReference>